<dbReference type="WBParaSite" id="MCU_014436-RA">
    <property type="protein sequence ID" value="MCU_014436-RA"/>
    <property type="gene ID" value="MCU_014436"/>
</dbReference>
<proteinExistence type="predicted"/>
<organism evidence="1">
    <name type="scientific">Mesocestoides corti</name>
    <name type="common">Flatworm</name>
    <dbReference type="NCBI Taxonomy" id="53468"/>
    <lineage>
        <taxon>Eukaryota</taxon>
        <taxon>Metazoa</taxon>
        <taxon>Spiralia</taxon>
        <taxon>Lophotrochozoa</taxon>
        <taxon>Platyhelminthes</taxon>
        <taxon>Cestoda</taxon>
        <taxon>Eucestoda</taxon>
        <taxon>Cyclophyllidea</taxon>
        <taxon>Mesocestoididae</taxon>
        <taxon>Mesocestoides</taxon>
    </lineage>
</organism>
<reference evidence="1" key="1">
    <citation type="submission" date="2019-11" db="UniProtKB">
        <authorList>
            <consortium name="WormBaseParasite"/>
        </authorList>
    </citation>
    <scope>IDENTIFICATION</scope>
</reference>
<protein>
    <submittedName>
        <fullName evidence="1">Uncharacterized protein</fullName>
    </submittedName>
</protein>
<accession>A0A5K3G1Z0</accession>
<name>A0A5K3G1Z0_MESCO</name>
<dbReference type="AlphaFoldDB" id="A0A5K3G1Z0"/>
<sequence length="88" mass="9977">YYSKAQPAIRRPLRRANHSYYEPSPTYVCFTSSMPASSMPDKLCPRLALDSTSLAHFSIKKKKEKSPLSLPRPTLNADVTDVHERVLL</sequence>
<evidence type="ECO:0000313" key="1">
    <source>
        <dbReference type="WBParaSite" id="MCU_014436-RA"/>
    </source>
</evidence>